<evidence type="ECO:0000313" key="2">
    <source>
        <dbReference type="Proteomes" id="UP001203607"/>
    </source>
</evidence>
<sequence length="186" mass="21361">MKRKQKQVLHIVTFLLIVIVGFGQENSKPDFLKELQFLEGEWSLENFETKDQKTWNSIGNSIAHVTLEHDGKFIQEKVKYITGFGEINMITYIGFDYRLGKLKLCAMDKEYGSMDIYEGDKVGDDFVFTNLKSDLAIAMQDGKKLNFKLTYATISDTGFEHWVEGTYDGGETWFPFSKSVYTKSKG</sequence>
<gene>
    <name evidence="1" type="ORF">M3P19_16320</name>
</gene>
<keyword evidence="2" id="KW-1185">Reference proteome</keyword>
<accession>A0ABT0PWC7</accession>
<proteinExistence type="predicted"/>
<dbReference type="RefSeq" id="WP_249658770.1">
    <property type="nucleotide sequence ID" value="NZ_JAMFMA010000005.1"/>
</dbReference>
<name>A0ABT0PWC7_9FLAO</name>
<protein>
    <recommendedName>
        <fullName evidence="3">DUF1579 domain-containing protein</fullName>
    </recommendedName>
</protein>
<evidence type="ECO:0000313" key="1">
    <source>
        <dbReference type="EMBL" id="MCL6275581.1"/>
    </source>
</evidence>
<evidence type="ECO:0008006" key="3">
    <source>
        <dbReference type="Google" id="ProtNLM"/>
    </source>
</evidence>
<reference evidence="1 2" key="1">
    <citation type="submission" date="2022-05" db="EMBL/GenBank/DDBJ databases">
        <authorList>
            <person name="Park J.-S."/>
        </authorList>
    </citation>
    <scope>NUCLEOTIDE SEQUENCE [LARGE SCALE GENOMIC DNA]</scope>
    <source>
        <strain evidence="1 2">2012CJ35-5</strain>
    </source>
</reference>
<comment type="caution">
    <text evidence="1">The sequence shown here is derived from an EMBL/GenBank/DDBJ whole genome shotgun (WGS) entry which is preliminary data.</text>
</comment>
<dbReference type="EMBL" id="JAMFMA010000005">
    <property type="protein sequence ID" value="MCL6275581.1"/>
    <property type="molecule type" value="Genomic_DNA"/>
</dbReference>
<dbReference type="Proteomes" id="UP001203607">
    <property type="component" value="Unassembled WGS sequence"/>
</dbReference>
<organism evidence="1 2">
    <name type="scientific">Flagellimonas spongiicola</name>
    <dbReference type="NCBI Taxonomy" id="2942208"/>
    <lineage>
        <taxon>Bacteria</taxon>
        <taxon>Pseudomonadati</taxon>
        <taxon>Bacteroidota</taxon>
        <taxon>Flavobacteriia</taxon>
        <taxon>Flavobacteriales</taxon>
        <taxon>Flavobacteriaceae</taxon>
        <taxon>Flagellimonas</taxon>
    </lineage>
</organism>